<dbReference type="Proteomes" id="UP000464178">
    <property type="component" value="Chromosome"/>
</dbReference>
<name>A0A6P2D0A1_9BACT</name>
<evidence type="ECO:0000313" key="2">
    <source>
        <dbReference type="Proteomes" id="UP000464178"/>
    </source>
</evidence>
<gene>
    <name evidence="1" type="ORF">SOIL9_34670</name>
</gene>
<reference evidence="1 2" key="1">
    <citation type="submission" date="2019-05" db="EMBL/GenBank/DDBJ databases">
        <authorList>
            <consortium name="Science for Life Laboratories"/>
        </authorList>
    </citation>
    <scope>NUCLEOTIDE SEQUENCE [LARGE SCALE GENOMIC DNA]</scope>
    <source>
        <strain evidence="1">Soil9</strain>
    </source>
</reference>
<sequence>MAQPPHTRLLNAVARQILRPLGLFQRGRSRLWLDDHGWWAVIVEFTPASSGRGSFLNVAAMWLWCEKDYLSFDYKFSPGYNSQPDDFIAFEDEEQFIPLAEKLAQRAADEVRHYRSLFPSVHSAAQHLATKSPMGFWDAFHAGVACGLARDAVQANHFFAKVTETKEQRDWIQAAIALAQEHSRALEDMSDFRHRIETSIRQARSRLQLPEIGDIALE</sequence>
<proteinExistence type="predicted"/>
<dbReference type="EMBL" id="LR593886">
    <property type="protein sequence ID" value="VTR94247.1"/>
    <property type="molecule type" value="Genomic_DNA"/>
</dbReference>
<dbReference type="KEGG" id="gms:SOIL9_34670"/>
<evidence type="ECO:0008006" key="3">
    <source>
        <dbReference type="Google" id="ProtNLM"/>
    </source>
</evidence>
<accession>A0A6P2D0A1</accession>
<evidence type="ECO:0000313" key="1">
    <source>
        <dbReference type="EMBL" id="VTR94247.1"/>
    </source>
</evidence>
<protein>
    <recommendedName>
        <fullName evidence="3">DUF4304 domain-containing protein</fullName>
    </recommendedName>
</protein>
<keyword evidence="2" id="KW-1185">Reference proteome</keyword>
<organism evidence="1 2">
    <name type="scientific">Gemmata massiliana</name>
    <dbReference type="NCBI Taxonomy" id="1210884"/>
    <lineage>
        <taxon>Bacteria</taxon>
        <taxon>Pseudomonadati</taxon>
        <taxon>Planctomycetota</taxon>
        <taxon>Planctomycetia</taxon>
        <taxon>Gemmatales</taxon>
        <taxon>Gemmataceae</taxon>
        <taxon>Gemmata</taxon>
    </lineage>
</organism>
<dbReference type="AlphaFoldDB" id="A0A6P2D0A1"/>